<dbReference type="PANTHER" id="PTHR46230">
    <property type="match status" value="1"/>
</dbReference>
<dbReference type="InterPro" id="IPR036065">
    <property type="entry name" value="BolA-like_sf"/>
</dbReference>
<comment type="similarity">
    <text evidence="1">Belongs to the BolA/IbaG family.</text>
</comment>
<protein>
    <submittedName>
        <fullName evidence="2">Transcriptional regulator BolA</fullName>
    </submittedName>
</protein>
<dbReference type="AlphaFoldDB" id="A0A080LS12"/>
<evidence type="ECO:0000313" key="2">
    <source>
        <dbReference type="EMBL" id="KFB71076.1"/>
    </source>
</evidence>
<gene>
    <name evidence="2" type="ORF">AW09_003804</name>
</gene>
<dbReference type="Gene3D" id="3.30.300.90">
    <property type="entry name" value="BolA-like"/>
    <property type="match status" value="1"/>
</dbReference>
<dbReference type="GO" id="GO:0016226">
    <property type="term" value="P:iron-sulfur cluster assembly"/>
    <property type="evidence" value="ECO:0007669"/>
    <property type="project" value="TreeGrafter"/>
</dbReference>
<accession>A0A080LS12</accession>
<evidence type="ECO:0000256" key="1">
    <source>
        <dbReference type="RuleBase" id="RU003860"/>
    </source>
</evidence>
<sequence length="104" mass="10948">MTDVQVVDVPGVVTIIRQRLAALLPNRLQVIDDSARHAGHAGAKGGGGHYRLLIVSDAFAGLGRLARHRLVHAALGDLMHTRIHALSIQALTPAEYSATASIAS</sequence>
<organism evidence="2 3">
    <name type="scientific">Candidatus Accumulibacter phosphatis</name>
    <dbReference type="NCBI Taxonomy" id="327160"/>
    <lineage>
        <taxon>Bacteria</taxon>
        <taxon>Pseudomonadati</taxon>
        <taxon>Pseudomonadota</taxon>
        <taxon>Betaproteobacteria</taxon>
        <taxon>Candidatus Accumulibacter</taxon>
    </lineage>
</organism>
<dbReference type="PIRSF" id="PIRSF003113">
    <property type="entry name" value="BolA"/>
    <property type="match status" value="1"/>
</dbReference>
<dbReference type="PANTHER" id="PTHR46230:SF7">
    <property type="entry name" value="BOLA-LIKE PROTEIN 1"/>
    <property type="match status" value="1"/>
</dbReference>
<name>A0A080LS12_9PROT</name>
<dbReference type="Pfam" id="PF01722">
    <property type="entry name" value="BolA"/>
    <property type="match status" value="1"/>
</dbReference>
<proteinExistence type="inferred from homology"/>
<dbReference type="InterPro" id="IPR002634">
    <property type="entry name" value="BolA"/>
</dbReference>
<dbReference type="EMBL" id="JDVG02000600">
    <property type="protein sequence ID" value="KFB71076.1"/>
    <property type="molecule type" value="Genomic_DNA"/>
</dbReference>
<dbReference type="Proteomes" id="UP000020077">
    <property type="component" value="Unassembled WGS sequence"/>
</dbReference>
<dbReference type="SUPFAM" id="SSF82657">
    <property type="entry name" value="BolA-like"/>
    <property type="match status" value="1"/>
</dbReference>
<reference evidence="2 3" key="1">
    <citation type="submission" date="2014-02" db="EMBL/GenBank/DDBJ databases">
        <title>Expanding our view of genomic diversity in Candidatus Accumulibacter clades.</title>
        <authorList>
            <person name="Skennerton C.T."/>
            <person name="Barr J.J."/>
            <person name="Slater F.R."/>
            <person name="Bond P.L."/>
            <person name="Tyson G.W."/>
        </authorList>
    </citation>
    <scope>NUCLEOTIDE SEQUENCE [LARGE SCALE GENOMIC DNA]</scope>
    <source>
        <strain evidence="3">BA-91</strain>
    </source>
</reference>
<evidence type="ECO:0000313" key="3">
    <source>
        <dbReference type="Proteomes" id="UP000020077"/>
    </source>
</evidence>
<comment type="caution">
    <text evidence="2">The sequence shown here is derived from an EMBL/GenBank/DDBJ whole genome shotgun (WGS) entry which is preliminary data.</text>
</comment>